<sequence length="270" mass="31114">MTYRLRSRKNRFSQTERAAHQELLLAGRANMTGLPVLPNELLEILSYWPSIPIPAKNRRVFSEKYMPRFGALLALSQTCRSLRNVFLPLLILPWEKEVATELVRQLEVVTIRDPYPRGICGVGSPKAFYESFDKCVFTTVKTLVFPPNGYTILSCCPEVRKVACTTRTESMGGIIKTMIKSCQQIESLDTMTRKMKGIRDFRAINLCSSHMTMIPKYHVHKHPKALHDIVEHVKKILQDIPARENEMKTLVVDFRDKRRMYRAKGIHPLV</sequence>
<dbReference type="GeneID" id="85356793"/>
<protein>
    <submittedName>
        <fullName evidence="1">Uncharacterized protein</fullName>
    </submittedName>
</protein>
<reference evidence="1" key="1">
    <citation type="submission" date="2023-06" db="EMBL/GenBank/DDBJ databases">
        <authorList>
            <consortium name="Lawrence Berkeley National Laboratory"/>
            <person name="Ahrendt S."/>
            <person name="Sahu N."/>
            <person name="Indic B."/>
            <person name="Wong-Bajracharya J."/>
            <person name="Merenyi Z."/>
            <person name="Ke H.-M."/>
            <person name="Monk M."/>
            <person name="Kocsube S."/>
            <person name="Drula E."/>
            <person name="Lipzen A."/>
            <person name="Balint B."/>
            <person name="Henrissat B."/>
            <person name="Andreopoulos B."/>
            <person name="Martin F.M."/>
            <person name="Harder C.B."/>
            <person name="Rigling D."/>
            <person name="Ford K.L."/>
            <person name="Foster G.D."/>
            <person name="Pangilinan J."/>
            <person name="Papanicolaou A."/>
            <person name="Barry K."/>
            <person name="LaButti K."/>
            <person name="Viragh M."/>
            <person name="Koriabine M."/>
            <person name="Yan M."/>
            <person name="Riley R."/>
            <person name="Champramary S."/>
            <person name="Plett K.L."/>
            <person name="Tsai I.J."/>
            <person name="Slot J."/>
            <person name="Sipos G."/>
            <person name="Plett J."/>
            <person name="Nagy L.G."/>
            <person name="Grigoriev I.V."/>
        </authorList>
    </citation>
    <scope>NUCLEOTIDE SEQUENCE</scope>
    <source>
        <strain evidence="1">CCBAS 213</strain>
    </source>
</reference>
<evidence type="ECO:0000313" key="1">
    <source>
        <dbReference type="EMBL" id="KAK0458275.1"/>
    </source>
</evidence>
<keyword evidence="2" id="KW-1185">Reference proteome</keyword>
<comment type="caution">
    <text evidence="1">The sequence shown here is derived from an EMBL/GenBank/DDBJ whole genome shotgun (WGS) entry which is preliminary data.</text>
</comment>
<dbReference type="AlphaFoldDB" id="A0AA39KBX6"/>
<dbReference type="EMBL" id="JAUEPS010000018">
    <property type="protein sequence ID" value="KAK0458275.1"/>
    <property type="molecule type" value="Genomic_DNA"/>
</dbReference>
<proteinExistence type="predicted"/>
<accession>A0AA39KBX6</accession>
<evidence type="ECO:0000313" key="2">
    <source>
        <dbReference type="Proteomes" id="UP001175211"/>
    </source>
</evidence>
<dbReference type="RefSeq" id="XP_060330563.1">
    <property type="nucleotide sequence ID" value="XM_060473245.1"/>
</dbReference>
<name>A0AA39KBX6_ARMTA</name>
<dbReference type="Proteomes" id="UP001175211">
    <property type="component" value="Unassembled WGS sequence"/>
</dbReference>
<gene>
    <name evidence="1" type="ORF">EV420DRAFT_1544638</name>
</gene>
<organism evidence="1 2">
    <name type="scientific">Armillaria tabescens</name>
    <name type="common">Ringless honey mushroom</name>
    <name type="synonym">Agaricus tabescens</name>
    <dbReference type="NCBI Taxonomy" id="1929756"/>
    <lineage>
        <taxon>Eukaryota</taxon>
        <taxon>Fungi</taxon>
        <taxon>Dikarya</taxon>
        <taxon>Basidiomycota</taxon>
        <taxon>Agaricomycotina</taxon>
        <taxon>Agaricomycetes</taxon>
        <taxon>Agaricomycetidae</taxon>
        <taxon>Agaricales</taxon>
        <taxon>Marasmiineae</taxon>
        <taxon>Physalacriaceae</taxon>
        <taxon>Desarmillaria</taxon>
    </lineage>
</organism>